<protein>
    <submittedName>
        <fullName evidence="1">Uncharacterized protein</fullName>
    </submittedName>
</protein>
<name>A0ACB9GWR7_9ASTR</name>
<accession>A0ACB9GWR7</accession>
<dbReference type="Proteomes" id="UP001056120">
    <property type="component" value="Linkage Group LG13"/>
</dbReference>
<gene>
    <name evidence="1" type="ORF">L1987_41406</name>
</gene>
<proteinExistence type="predicted"/>
<reference evidence="2" key="1">
    <citation type="journal article" date="2022" name="Mol. Ecol. Resour.">
        <title>The genomes of chicory, endive, great burdock and yacon provide insights into Asteraceae palaeo-polyploidization history and plant inulin production.</title>
        <authorList>
            <person name="Fan W."/>
            <person name="Wang S."/>
            <person name="Wang H."/>
            <person name="Wang A."/>
            <person name="Jiang F."/>
            <person name="Liu H."/>
            <person name="Zhao H."/>
            <person name="Xu D."/>
            <person name="Zhang Y."/>
        </authorList>
    </citation>
    <scope>NUCLEOTIDE SEQUENCE [LARGE SCALE GENOMIC DNA]</scope>
    <source>
        <strain evidence="2">cv. Yunnan</strain>
    </source>
</reference>
<sequence length="183" mass="20137">MFISAHSYLDFFISVDLGFFGSSIAKQVVNGGPQITGEDDVFSVPASVKFYNDVLGFVLITRPSSFDFEDKIMTLKEAGVTVVESPAKIGSAMFELVFSSTATVYGQPKKIPCVENFELKVTNPYVRTKLLLEEIARGIPTADPEWKIILLRYFNSAGAHESGKFGEDAINISNNLSCLVYNK</sequence>
<keyword evidence="2" id="KW-1185">Reference proteome</keyword>
<dbReference type="EMBL" id="CM042030">
    <property type="protein sequence ID" value="KAI3787152.1"/>
    <property type="molecule type" value="Genomic_DNA"/>
</dbReference>
<reference evidence="1 2" key="2">
    <citation type="journal article" date="2022" name="Mol. Ecol. Resour.">
        <title>The genomes of chicory, endive, great burdock and yacon provide insights into Asteraceae paleo-polyploidization history and plant inulin production.</title>
        <authorList>
            <person name="Fan W."/>
            <person name="Wang S."/>
            <person name="Wang H."/>
            <person name="Wang A."/>
            <person name="Jiang F."/>
            <person name="Liu H."/>
            <person name="Zhao H."/>
            <person name="Xu D."/>
            <person name="Zhang Y."/>
        </authorList>
    </citation>
    <scope>NUCLEOTIDE SEQUENCE [LARGE SCALE GENOMIC DNA]</scope>
    <source>
        <strain evidence="2">cv. Yunnan</strain>
        <tissue evidence="1">Leaves</tissue>
    </source>
</reference>
<evidence type="ECO:0000313" key="1">
    <source>
        <dbReference type="EMBL" id="KAI3787152.1"/>
    </source>
</evidence>
<comment type="caution">
    <text evidence="1">The sequence shown here is derived from an EMBL/GenBank/DDBJ whole genome shotgun (WGS) entry which is preliminary data.</text>
</comment>
<evidence type="ECO:0000313" key="2">
    <source>
        <dbReference type="Proteomes" id="UP001056120"/>
    </source>
</evidence>
<organism evidence="1 2">
    <name type="scientific">Smallanthus sonchifolius</name>
    <dbReference type="NCBI Taxonomy" id="185202"/>
    <lineage>
        <taxon>Eukaryota</taxon>
        <taxon>Viridiplantae</taxon>
        <taxon>Streptophyta</taxon>
        <taxon>Embryophyta</taxon>
        <taxon>Tracheophyta</taxon>
        <taxon>Spermatophyta</taxon>
        <taxon>Magnoliopsida</taxon>
        <taxon>eudicotyledons</taxon>
        <taxon>Gunneridae</taxon>
        <taxon>Pentapetalae</taxon>
        <taxon>asterids</taxon>
        <taxon>campanulids</taxon>
        <taxon>Asterales</taxon>
        <taxon>Asteraceae</taxon>
        <taxon>Asteroideae</taxon>
        <taxon>Heliantheae alliance</taxon>
        <taxon>Millerieae</taxon>
        <taxon>Smallanthus</taxon>
    </lineage>
</organism>